<protein>
    <submittedName>
        <fullName evidence="2">Uncharacterized protein</fullName>
    </submittedName>
</protein>
<evidence type="ECO:0000313" key="2">
    <source>
        <dbReference type="EMBL" id="APZ76281.1"/>
    </source>
</evidence>
<accession>A0A1P8VIV9</accession>
<dbReference type="Pfam" id="PF03049">
    <property type="entry name" value="Herpes_UL79"/>
    <property type="match status" value="1"/>
</dbReference>
<keyword evidence="3" id="KW-1185">Reference proteome</keyword>
<comment type="similarity">
    <text evidence="1">Belongs to the herpesviridae UL79 family.</text>
</comment>
<evidence type="ECO:0000313" key="3">
    <source>
        <dbReference type="Proteomes" id="UP000202182"/>
    </source>
</evidence>
<reference evidence="2" key="1">
    <citation type="submission" date="2016-12" db="EMBL/GenBank/DDBJ databases">
        <title>A murine herpesvirus closely related to ubiquitous human herpesviruses causes T-cell depletion.</title>
        <authorList>
            <person name="Patel S.J."/>
            <person name="Zhao G."/>
            <person name="Penna V.R."/>
            <person name="Park E."/>
            <person name="Lauron E.J."/>
            <person name="Harvey I.B."/>
            <person name="Beatty W.L."/>
            <person name="Plougastel-Douglas B."/>
            <person name="Poursine-Laurent J."/>
            <person name="Fremont D.H."/>
            <person name="Wang D."/>
            <person name="Yokoyama W.M."/>
        </authorList>
    </citation>
    <scope>NUCLEOTIDE SEQUENCE [LARGE SCALE GENOMIC DNA]</scope>
    <source>
        <strain evidence="2">YOK1</strain>
    </source>
</reference>
<dbReference type="KEGG" id="vg:30999407"/>
<dbReference type="Proteomes" id="UP000202182">
    <property type="component" value="Segment"/>
</dbReference>
<evidence type="ECO:0000256" key="1">
    <source>
        <dbReference type="ARBA" id="ARBA00005714"/>
    </source>
</evidence>
<dbReference type="InterPro" id="IPR004290">
    <property type="entry name" value="Herpes_UL79"/>
</dbReference>
<proteinExistence type="inferred from homology"/>
<organism evidence="2">
    <name type="scientific">Murid betaherpesvirus 3</name>
    <dbReference type="NCBI Taxonomy" id="2560603"/>
    <lineage>
        <taxon>Viruses</taxon>
        <taxon>Duplodnaviria</taxon>
        <taxon>Heunggongvirae</taxon>
        <taxon>Peploviricota</taxon>
        <taxon>Herviviricetes</taxon>
        <taxon>Herpesvirales</taxon>
        <taxon>Orthoherpesviridae</taxon>
        <taxon>Betaherpesvirinae</taxon>
        <taxon>Roseolovirus</taxon>
        <taxon>Roseolovirus muridbeta3</taxon>
    </lineage>
</organism>
<dbReference type="OrthoDB" id="9235at10239"/>
<gene>
    <name evidence="2" type="primary">ORF66</name>
    <name evidence="2" type="ORF">MRV_0070</name>
</gene>
<sequence>MNQIGKFLLCNSVNQNLIIHITKKLFSEEPLQNLKQEELFILFKICKMIFTHGIEILILRENIYNLGVSDITILNRKVNIKFWFDVFTIIKKHSGDEIIQHMFNEQSAKYISHELYINGTVKKIIDEYFYNYLNIPIVFSESVLSDPNIIFSVGAVSNHRLVKLCSFFFTYWGIDDKEPIIRKICKYIWTFYIIAFNKISILPIAFTQQRPEHEVGIFKFIQNDFCIFFGLHQLKNYIDIKDIQLIIGEDFNKLVTYP</sequence>
<name>A0A1P8VIV9_9BETA</name>
<dbReference type="EMBL" id="KY355735">
    <property type="protein sequence ID" value="APZ76281.1"/>
    <property type="molecule type" value="Genomic_DNA"/>
</dbReference>